<dbReference type="EMBL" id="JAVDWO010000002">
    <property type="protein sequence ID" value="MDR7191847.1"/>
    <property type="molecule type" value="Genomic_DNA"/>
</dbReference>
<sequence>MKTQHDIDIELERLAGQLAELRRTLPQDEVLEAFGEAARPLTERVPPELDAYVQDRVNMLLTDAGLIQDDPASG</sequence>
<evidence type="ECO:0000313" key="1">
    <source>
        <dbReference type="EMBL" id="MDR7191847.1"/>
    </source>
</evidence>
<keyword evidence="2" id="KW-1185">Reference proteome</keyword>
<comment type="caution">
    <text evidence="1">The sequence shown here is derived from an EMBL/GenBank/DDBJ whole genome shotgun (WGS) entry which is preliminary data.</text>
</comment>
<protein>
    <recommendedName>
        <fullName evidence="3">DUF4404 family protein</fullName>
    </recommendedName>
</protein>
<dbReference type="Proteomes" id="UP001256588">
    <property type="component" value="Unassembled WGS sequence"/>
</dbReference>
<evidence type="ECO:0008006" key="3">
    <source>
        <dbReference type="Google" id="ProtNLM"/>
    </source>
</evidence>
<proteinExistence type="predicted"/>
<reference evidence="1 2" key="1">
    <citation type="submission" date="2023-07" db="EMBL/GenBank/DDBJ databases">
        <title>Sorghum-associated microbial communities from plants grown in Nebraska, USA.</title>
        <authorList>
            <person name="Schachtman D."/>
        </authorList>
    </citation>
    <scope>NUCLEOTIDE SEQUENCE [LARGE SCALE GENOMIC DNA]</scope>
    <source>
        <strain evidence="1 2">4099</strain>
    </source>
</reference>
<evidence type="ECO:0000313" key="2">
    <source>
        <dbReference type="Proteomes" id="UP001256588"/>
    </source>
</evidence>
<organism evidence="1 2">
    <name type="scientific">Luteimonas terrae</name>
    <dbReference type="NCBI Taxonomy" id="1530191"/>
    <lineage>
        <taxon>Bacteria</taxon>
        <taxon>Pseudomonadati</taxon>
        <taxon>Pseudomonadota</taxon>
        <taxon>Gammaproteobacteria</taxon>
        <taxon>Lysobacterales</taxon>
        <taxon>Lysobacteraceae</taxon>
        <taxon>Luteimonas</taxon>
    </lineage>
</organism>
<dbReference type="RefSeq" id="WP_310232590.1">
    <property type="nucleotide sequence ID" value="NZ_JAVDWO010000002.1"/>
</dbReference>
<gene>
    <name evidence="1" type="ORF">J2W68_000555</name>
</gene>
<accession>A0ABU1XSW1</accession>
<name>A0ABU1XSW1_9GAMM</name>